<dbReference type="InterPro" id="IPR000073">
    <property type="entry name" value="AB_hydrolase_1"/>
</dbReference>
<gene>
    <name evidence="3" type="ORF">C7437_101491</name>
</gene>
<keyword evidence="4" id="KW-1185">Reference proteome</keyword>
<dbReference type="GO" id="GO:0016787">
    <property type="term" value="F:hydrolase activity"/>
    <property type="evidence" value="ECO:0007669"/>
    <property type="project" value="UniProtKB-KW"/>
</dbReference>
<evidence type="ECO:0000313" key="3">
    <source>
        <dbReference type="EMBL" id="PZX07378.1"/>
    </source>
</evidence>
<dbReference type="InterPro" id="IPR050266">
    <property type="entry name" value="AB_hydrolase_sf"/>
</dbReference>
<protein>
    <submittedName>
        <fullName evidence="3">3-oxoadipate enol-lactonase</fullName>
    </submittedName>
</protein>
<dbReference type="OrthoDB" id="9805423at2"/>
<dbReference type="PANTHER" id="PTHR43798">
    <property type="entry name" value="MONOACYLGLYCEROL LIPASE"/>
    <property type="match status" value="1"/>
</dbReference>
<dbReference type="RefSeq" id="WP_111438033.1">
    <property type="nucleotide sequence ID" value="NZ_QKZI01000001.1"/>
</dbReference>
<dbReference type="Proteomes" id="UP000248646">
    <property type="component" value="Unassembled WGS sequence"/>
</dbReference>
<organism evidence="3 4">
    <name type="scientific">Psychrobacillus insolitus</name>
    <dbReference type="NCBI Taxonomy" id="1461"/>
    <lineage>
        <taxon>Bacteria</taxon>
        <taxon>Bacillati</taxon>
        <taxon>Bacillota</taxon>
        <taxon>Bacilli</taxon>
        <taxon>Bacillales</taxon>
        <taxon>Bacillaceae</taxon>
        <taxon>Psychrobacillus</taxon>
    </lineage>
</organism>
<reference evidence="3 4" key="1">
    <citation type="submission" date="2018-06" db="EMBL/GenBank/DDBJ databases">
        <title>Genomic Encyclopedia of Type Strains, Phase IV (KMG-IV): sequencing the most valuable type-strain genomes for metagenomic binning, comparative biology and taxonomic classification.</title>
        <authorList>
            <person name="Goeker M."/>
        </authorList>
    </citation>
    <scope>NUCLEOTIDE SEQUENCE [LARGE SCALE GENOMIC DNA]</scope>
    <source>
        <strain evidence="3 4">DSM 5</strain>
    </source>
</reference>
<dbReference type="Pfam" id="PF12697">
    <property type="entry name" value="Abhydrolase_6"/>
    <property type="match status" value="1"/>
</dbReference>
<proteinExistence type="predicted"/>
<dbReference type="GO" id="GO:0016020">
    <property type="term" value="C:membrane"/>
    <property type="evidence" value="ECO:0007669"/>
    <property type="project" value="TreeGrafter"/>
</dbReference>
<sequence length="245" mass="27727">MDYQIIGKGEPIVFIHGLGQTQDAWELQKELADQYQLFIPTLRGHGESLVTEDMTLDYFAKDILKMLDDKQIESAHFCGLSLGGVIVQEILKQSPKRVRSMILANTTSYVPSFALDLAVKVRERSLNQLSDEQYITQTAGDTLYKPTDQELHHAVKSFHMNRETYVQSSRAIRGVNYLPYLSTSTPIHIIASSNDNVTPYIYNARYTRMWARGAKMTVLNKAGHLSNIQKPVQFNQIVRDFVGAG</sequence>
<dbReference type="EMBL" id="QKZI01000001">
    <property type="protein sequence ID" value="PZX07378.1"/>
    <property type="molecule type" value="Genomic_DNA"/>
</dbReference>
<dbReference type="PANTHER" id="PTHR43798:SF31">
    <property type="entry name" value="AB HYDROLASE SUPERFAMILY PROTEIN YCLE"/>
    <property type="match status" value="1"/>
</dbReference>
<dbReference type="InterPro" id="IPR029058">
    <property type="entry name" value="AB_hydrolase_fold"/>
</dbReference>
<dbReference type="SUPFAM" id="SSF53474">
    <property type="entry name" value="alpha/beta-Hydrolases"/>
    <property type="match status" value="1"/>
</dbReference>
<evidence type="ECO:0000256" key="1">
    <source>
        <dbReference type="ARBA" id="ARBA00022801"/>
    </source>
</evidence>
<comment type="caution">
    <text evidence="3">The sequence shown here is derived from an EMBL/GenBank/DDBJ whole genome shotgun (WGS) entry which is preliminary data.</text>
</comment>
<accession>A0A2W7MLN0</accession>
<evidence type="ECO:0000259" key="2">
    <source>
        <dbReference type="Pfam" id="PF12697"/>
    </source>
</evidence>
<dbReference type="Gene3D" id="3.40.50.1820">
    <property type="entry name" value="alpha/beta hydrolase"/>
    <property type="match status" value="1"/>
</dbReference>
<evidence type="ECO:0000313" key="4">
    <source>
        <dbReference type="Proteomes" id="UP000248646"/>
    </source>
</evidence>
<feature type="domain" description="AB hydrolase-1" evidence="2">
    <location>
        <begin position="12"/>
        <end position="235"/>
    </location>
</feature>
<name>A0A2W7MLN0_9BACI</name>
<keyword evidence="1" id="KW-0378">Hydrolase</keyword>
<dbReference type="AlphaFoldDB" id="A0A2W7MLN0"/>